<organism evidence="7 8">
    <name type="scientific">Chungangia koreensis</name>
    <dbReference type="NCBI Taxonomy" id="752657"/>
    <lineage>
        <taxon>Bacteria</taxon>
        <taxon>Bacillati</taxon>
        <taxon>Bacillota</taxon>
        <taxon>Bacilli</taxon>
        <taxon>Lactobacillales</taxon>
        <taxon>Chungangia</taxon>
    </lineage>
</organism>
<evidence type="ECO:0000256" key="5">
    <source>
        <dbReference type="ARBA" id="ARBA00023136"/>
    </source>
</evidence>
<comment type="subcellular location">
    <subcellularLocation>
        <location evidence="1">Cell membrane</location>
        <topology evidence="1">Multi-pass membrane protein</topology>
    </subcellularLocation>
</comment>
<comment type="caution">
    <text evidence="7">The sequence shown here is derived from an EMBL/GenBank/DDBJ whole genome shotgun (WGS) entry which is preliminary data.</text>
</comment>
<keyword evidence="5 6" id="KW-0472">Membrane</keyword>
<dbReference type="Pfam" id="PF02588">
    <property type="entry name" value="YitT_membrane"/>
    <property type="match status" value="1"/>
</dbReference>
<sequence length="188" mass="20225">MAIVVGSLLIAVGVNFCLVPYELLDGGALGVALIFHYLKDIEVGLAILMVSLPIFAIAYFFHRPFFFNGLNGMLFSSLIIDFFYPLHILGERYMTVPIVSAVGGGLLVGSGVGLMLVYNTSIGGTDLFAQLIAKHLRANPGVIIFLVDVLVISIGSYLLPAANFLLSLATVCCVGASSTFIVRRYFRL</sequence>
<dbReference type="InterPro" id="IPR001226">
    <property type="entry name" value="Flavodoxin_CS"/>
</dbReference>
<evidence type="ECO:0000256" key="4">
    <source>
        <dbReference type="ARBA" id="ARBA00022989"/>
    </source>
</evidence>
<feature type="transmembrane region" description="Helical" evidence="6">
    <location>
        <begin position="138"/>
        <end position="158"/>
    </location>
</feature>
<dbReference type="InterPro" id="IPR051461">
    <property type="entry name" value="UPF0750_membrane"/>
</dbReference>
<evidence type="ECO:0000256" key="1">
    <source>
        <dbReference type="ARBA" id="ARBA00004651"/>
    </source>
</evidence>
<dbReference type="PROSITE" id="PS00201">
    <property type="entry name" value="FLAVODOXIN"/>
    <property type="match status" value="1"/>
</dbReference>
<evidence type="ECO:0000313" key="8">
    <source>
        <dbReference type="Proteomes" id="UP001595817"/>
    </source>
</evidence>
<keyword evidence="4 6" id="KW-1133">Transmembrane helix</keyword>
<dbReference type="Proteomes" id="UP001595817">
    <property type="component" value="Unassembled WGS sequence"/>
</dbReference>
<evidence type="ECO:0000313" key="7">
    <source>
        <dbReference type="EMBL" id="MFC4410872.1"/>
    </source>
</evidence>
<accession>A0ABV8X939</accession>
<keyword evidence="2" id="KW-1003">Cell membrane</keyword>
<dbReference type="InterPro" id="IPR003740">
    <property type="entry name" value="YitT"/>
</dbReference>
<evidence type="ECO:0000256" key="2">
    <source>
        <dbReference type="ARBA" id="ARBA00022475"/>
    </source>
</evidence>
<feature type="transmembrane region" description="Helical" evidence="6">
    <location>
        <begin position="73"/>
        <end position="90"/>
    </location>
</feature>
<feature type="transmembrane region" description="Helical" evidence="6">
    <location>
        <begin position="41"/>
        <end position="61"/>
    </location>
</feature>
<dbReference type="PANTHER" id="PTHR33545:SF5">
    <property type="entry name" value="UPF0750 MEMBRANE PROTEIN YITT"/>
    <property type="match status" value="1"/>
</dbReference>
<dbReference type="PANTHER" id="PTHR33545">
    <property type="entry name" value="UPF0750 MEMBRANE PROTEIN YITT-RELATED"/>
    <property type="match status" value="1"/>
</dbReference>
<gene>
    <name evidence="7" type="ORF">ACFOZY_10635</name>
</gene>
<evidence type="ECO:0000256" key="3">
    <source>
        <dbReference type="ARBA" id="ARBA00022692"/>
    </source>
</evidence>
<evidence type="ECO:0000256" key="6">
    <source>
        <dbReference type="SAM" id="Phobius"/>
    </source>
</evidence>
<keyword evidence="3 6" id="KW-0812">Transmembrane</keyword>
<feature type="transmembrane region" description="Helical" evidence="6">
    <location>
        <begin position="96"/>
        <end position="118"/>
    </location>
</feature>
<proteinExistence type="predicted"/>
<dbReference type="EMBL" id="JBHSEC010000019">
    <property type="protein sequence ID" value="MFC4410872.1"/>
    <property type="molecule type" value="Genomic_DNA"/>
</dbReference>
<keyword evidence="8" id="KW-1185">Reference proteome</keyword>
<feature type="transmembrane region" description="Helical" evidence="6">
    <location>
        <begin position="164"/>
        <end position="182"/>
    </location>
</feature>
<protein>
    <submittedName>
        <fullName evidence="7">YitT family protein</fullName>
    </submittedName>
</protein>
<reference evidence="8" key="1">
    <citation type="journal article" date="2019" name="Int. J. Syst. Evol. Microbiol.">
        <title>The Global Catalogue of Microorganisms (GCM) 10K type strain sequencing project: providing services to taxonomists for standard genome sequencing and annotation.</title>
        <authorList>
            <consortium name="The Broad Institute Genomics Platform"/>
            <consortium name="The Broad Institute Genome Sequencing Center for Infectious Disease"/>
            <person name="Wu L."/>
            <person name="Ma J."/>
        </authorList>
    </citation>
    <scope>NUCLEOTIDE SEQUENCE [LARGE SCALE GENOMIC DNA]</scope>
    <source>
        <strain evidence="8">CCUG 59778</strain>
    </source>
</reference>
<name>A0ABV8X939_9LACT</name>